<accession>A0A1H6CGP2</accession>
<evidence type="ECO:0000313" key="2">
    <source>
        <dbReference type="EMBL" id="SEG72052.1"/>
    </source>
</evidence>
<evidence type="ECO:0000313" key="3">
    <source>
        <dbReference type="Proteomes" id="UP000236743"/>
    </source>
</evidence>
<organism evidence="2 3">
    <name type="scientific">Bosea lathyri</name>
    <dbReference type="NCBI Taxonomy" id="1036778"/>
    <lineage>
        <taxon>Bacteria</taxon>
        <taxon>Pseudomonadati</taxon>
        <taxon>Pseudomonadota</taxon>
        <taxon>Alphaproteobacteria</taxon>
        <taxon>Hyphomicrobiales</taxon>
        <taxon>Boseaceae</taxon>
        <taxon>Bosea</taxon>
    </lineage>
</organism>
<evidence type="ECO:0000256" key="1">
    <source>
        <dbReference type="SAM" id="MobiDB-lite"/>
    </source>
</evidence>
<proteinExistence type="predicted"/>
<keyword evidence="3" id="KW-1185">Reference proteome</keyword>
<dbReference type="EMBL" id="FNUY01000010">
    <property type="protein sequence ID" value="SEG72052.1"/>
    <property type="molecule type" value="Genomic_DNA"/>
</dbReference>
<dbReference type="AlphaFoldDB" id="A0A1H6CGP2"/>
<evidence type="ECO:0008006" key="4">
    <source>
        <dbReference type="Google" id="ProtNLM"/>
    </source>
</evidence>
<dbReference type="Proteomes" id="UP000236743">
    <property type="component" value="Unassembled WGS sequence"/>
</dbReference>
<gene>
    <name evidence="2" type="ORF">SAMN04488115_11089</name>
</gene>
<reference evidence="2 3" key="1">
    <citation type="submission" date="2016-10" db="EMBL/GenBank/DDBJ databases">
        <authorList>
            <person name="de Groot N.N."/>
        </authorList>
    </citation>
    <scope>NUCLEOTIDE SEQUENCE [LARGE SCALE GENOMIC DNA]</scope>
    <source>
        <strain evidence="2 3">DSM 26656</strain>
    </source>
</reference>
<name>A0A1H6CGP2_9HYPH</name>
<sequence>MNLLPGANTLNMRVIAAAAFAGALGGCATVTRGTTDQITVNSIPAAAEAQTSLGHSCPATPCTWDVSRKAEFVVTFTKDGYESMQIPVATRIAGSGAAGFAGNVLVGGLIGMGVDAATGSTLEHYPNPVVATLAPLRRSGPADRSGNRRGLAPRRRDVDRLHTPQAVPTS</sequence>
<feature type="region of interest" description="Disordered" evidence="1">
    <location>
        <begin position="135"/>
        <end position="170"/>
    </location>
</feature>
<protein>
    <recommendedName>
        <fullName evidence="4">Translation initiation factor 2</fullName>
    </recommendedName>
</protein>